<organism evidence="3 4">
    <name type="scientific">Planifilum fimeticola</name>
    <dbReference type="NCBI Taxonomy" id="201975"/>
    <lineage>
        <taxon>Bacteria</taxon>
        <taxon>Bacillati</taxon>
        <taxon>Bacillota</taxon>
        <taxon>Bacilli</taxon>
        <taxon>Bacillales</taxon>
        <taxon>Thermoactinomycetaceae</taxon>
        <taxon>Planifilum</taxon>
    </lineage>
</organism>
<dbReference type="InterPro" id="IPR010982">
    <property type="entry name" value="Lambda_DNA-bd_dom_sf"/>
</dbReference>
<dbReference type="InterPro" id="IPR001387">
    <property type="entry name" value="Cro/C1-type_HTH"/>
</dbReference>
<dbReference type="SUPFAM" id="SSF47413">
    <property type="entry name" value="lambda repressor-like DNA-binding domains"/>
    <property type="match status" value="1"/>
</dbReference>
<dbReference type="SMART" id="SM00530">
    <property type="entry name" value="HTH_XRE"/>
    <property type="match status" value="1"/>
</dbReference>
<dbReference type="Proteomes" id="UP000237797">
    <property type="component" value="Unassembled WGS sequence"/>
</dbReference>
<comment type="caution">
    <text evidence="3">The sequence shown here is derived from an EMBL/GenBank/DDBJ whole genome shotgun (WGS) entry which is preliminary data.</text>
</comment>
<dbReference type="PANTHER" id="PTHR43236:SF1">
    <property type="entry name" value="BLL7220 PROTEIN"/>
    <property type="match status" value="1"/>
</dbReference>
<evidence type="ECO:0000313" key="4">
    <source>
        <dbReference type="Proteomes" id="UP000237797"/>
    </source>
</evidence>
<evidence type="ECO:0000313" key="3">
    <source>
        <dbReference type="EMBL" id="PRX38828.1"/>
    </source>
</evidence>
<accession>A0A2T0LAJ2</accession>
<gene>
    <name evidence="3" type="ORF">CLV97_1355</name>
</gene>
<dbReference type="PANTHER" id="PTHR43236">
    <property type="entry name" value="ANTITOXIN HIGA1"/>
    <property type="match status" value="1"/>
</dbReference>
<dbReference type="Gene3D" id="1.10.260.40">
    <property type="entry name" value="lambda repressor-like DNA-binding domains"/>
    <property type="match status" value="1"/>
</dbReference>
<dbReference type="Pfam" id="PF01381">
    <property type="entry name" value="HTH_3"/>
    <property type="match status" value="1"/>
</dbReference>
<sequence>MDIGPRIKLARAKAGLSVRELAERVGVSATAISKFERGEASPRQSTLLRLAKALSVGVEYFFREVKVETLNPAYRKHSKLGKRLQEAIEATIVEAVERHLLVEELFPKGFFPESKLPSFPITSVDEAERAADELRRQWKLGSDPIEDLCGRLENRGIKVIAIDAPKGFDGFSCWVNGQIPVIAYNVNAPGDRQRFNLAHELGHLVLDADPPVDVEKAAHRFAGAFLVPAEAVHVELGRKRSDLSLDELLLLKNEYGVSIQAWIWRAFDLEIIDRDTYNTLFRRLSQRGWRTEEPGSVSLEKPRRLRLLIHQALAERLITPSYAATLLHGGLRTVKPKPKEFPQPKDDLVREYMENRELTAFEDVDLEDFHEYEDRQGTSLESQS</sequence>
<dbReference type="RefSeq" id="WP_106346564.1">
    <property type="nucleotide sequence ID" value="NZ_PVNE01000035.1"/>
</dbReference>
<dbReference type="GO" id="GO:0003677">
    <property type="term" value="F:DNA binding"/>
    <property type="evidence" value="ECO:0007669"/>
    <property type="project" value="InterPro"/>
</dbReference>
<dbReference type="EMBL" id="PVNE01000035">
    <property type="protein sequence ID" value="PRX38828.1"/>
    <property type="molecule type" value="Genomic_DNA"/>
</dbReference>
<dbReference type="OrthoDB" id="9816277at2"/>
<name>A0A2T0LAJ2_9BACL</name>
<keyword evidence="4" id="KW-1185">Reference proteome</keyword>
<evidence type="ECO:0000259" key="2">
    <source>
        <dbReference type="PROSITE" id="PS50943"/>
    </source>
</evidence>
<protein>
    <submittedName>
        <fullName evidence="3">Zn-dependent peptidase ImmA (M78 family)</fullName>
    </submittedName>
</protein>
<dbReference type="InterPro" id="IPR052345">
    <property type="entry name" value="Rad_response_metalloprotease"/>
</dbReference>
<dbReference type="Pfam" id="PF06114">
    <property type="entry name" value="Peptidase_M78"/>
    <property type="match status" value="1"/>
</dbReference>
<dbReference type="PROSITE" id="PS50943">
    <property type="entry name" value="HTH_CROC1"/>
    <property type="match status" value="1"/>
</dbReference>
<dbReference type="CDD" id="cd00093">
    <property type="entry name" value="HTH_XRE"/>
    <property type="match status" value="1"/>
</dbReference>
<evidence type="ECO:0000256" key="1">
    <source>
        <dbReference type="ARBA" id="ARBA00007227"/>
    </source>
</evidence>
<dbReference type="AlphaFoldDB" id="A0A2T0LAJ2"/>
<proteinExistence type="inferred from homology"/>
<feature type="domain" description="HTH cro/C1-type" evidence="2">
    <location>
        <begin position="7"/>
        <end position="61"/>
    </location>
</feature>
<reference evidence="3 4" key="1">
    <citation type="submission" date="2018-03" db="EMBL/GenBank/DDBJ databases">
        <title>Genomic Encyclopedia of Archaeal and Bacterial Type Strains, Phase II (KMG-II): from individual species to whole genera.</title>
        <authorList>
            <person name="Goeker M."/>
        </authorList>
    </citation>
    <scope>NUCLEOTIDE SEQUENCE [LARGE SCALE GENOMIC DNA]</scope>
    <source>
        <strain evidence="3 4">DSM 44946</strain>
    </source>
</reference>
<dbReference type="InterPro" id="IPR010359">
    <property type="entry name" value="IrrE_HExxH"/>
</dbReference>
<comment type="similarity">
    <text evidence="1">Belongs to the short-chain fatty acyl-CoA assimilation regulator (ScfR) family.</text>
</comment>
<dbReference type="Gene3D" id="1.10.10.2910">
    <property type="match status" value="1"/>
</dbReference>